<dbReference type="InterPro" id="IPR011990">
    <property type="entry name" value="TPR-like_helical_dom_sf"/>
</dbReference>
<dbReference type="Gene3D" id="1.25.40.390">
    <property type="match status" value="1"/>
</dbReference>
<organism evidence="8 9">
    <name type="scientific">Zobellia uliginosa</name>
    <dbReference type="NCBI Taxonomy" id="143224"/>
    <lineage>
        <taxon>Bacteria</taxon>
        <taxon>Pseudomonadati</taxon>
        <taxon>Bacteroidota</taxon>
        <taxon>Flavobacteriia</taxon>
        <taxon>Flavobacteriales</taxon>
        <taxon>Flavobacteriaceae</taxon>
        <taxon>Zobellia</taxon>
    </lineage>
</organism>
<evidence type="ECO:0000256" key="5">
    <source>
        <dbReference type="ARBA" id="ARBA00023237"/>
    </source>
</evidence>
<accession>A0ABY1L195</accession>
<dbReference type="SUPFAM" id="SSF48452">
    <property type="entry name" value="TPR-like"/>
    <property type="match status" value="1"/>
</dbReference>
<evidence type="ECO:0000313" key="8">
    <source>
        <dbReference type="EMBL" id="SIT08355.1"/>
    </source>
</evidence>
<dbReference type="EMBL" id="FTOB01000009">
    <property type="protein sequence ID" value="SIT08355.1"/>
    <property type="molecule type" value="Genomic_DNA"/>
</dbReference>
<reference evidence="8 9" key="1">
    <citation type="submission" date="2017-01" db="EMBL/GenBank/DDBJ databases">
        <authorList>
            <person name="Varghese N."/>
            <person name="Submissions S."/>
        </authorList>
    </citation>
    <scope>NUCLEOTIDE SEQUENCE [LARGE SCALE GENOMIC DNA]</scope>
    <source>
        <strain evidence="8 9">DSM 2061</strain>
    </source>
</reference>
<comment type="subcellular location">
    <subcellularLocation>
        <location evidence="1">Cell outer membrane</location>
    </subcellularLocation>
</comment>
<dbReference type="RefSeq" id="WP_076456951.1">
    <property type="nucleotide sequence ID" value="NZ_FTOB01000009.1"/>
</dbReference>
<evidence type="ECO:0000259" key="6">
    <source>
        <dbReference type="Pfam" id="PF07980"/>
    </source>
</evidence>
<dbReference type="Proteomes" id="UP000185728">
    <property type="component" value="Unassembled WGS sequence"/>
</dbReference>
<evidence type="ECO:0000256" key="4">
    <source>
        <dbReference type="ARBA" id="ARBA00023136"/>
    </source>
</evidence>
<evidence type="ECO:0000256" key="3">
    <source>
        <dbReference type="ARBA" id="ARBA00022729"/>
    </source>
</evidence>
<keyword evidence="4" id="KW-0472">Membrane</keyword>
<sequence length="498" mass="55975">MKNTLIYLVGFLVITLTSCDLKEEPYGFYSDENFYKTVEDADAALLYAYNAFNFTEYNRGIIDVGDLPTETTDLKPTEGGGVETIVNWKATNSNEALSNFFQYCYIAINRANGVIQNVKDEGFDDDDKKRILGEAYTIRAWSYFSLVRTFGRVPMQIELVATEAQTNPEMAEDLDEVYDFIISDLTTAESYLSINRKTGRFDKVATWAILSKVYLTIASGKAYNAAGYRDMSKDANTMYEEAAKWSGKVLNDQSEYGFDESLQSIYDVNKPDGPEHIWQISMDRSGNQPGEFSSTPLMWMPWGPGSAYFVKNADGDFVKTTNGWEVYRVNPDFKSTFDENDKRATELMRSTIYDEEGNVIGSVNDGNVPGIFSIKYLDPDFKGDRTSARPFMIRFTDIALTYAEAVGPTSDGLLWLNKVRNRAGLDPVSGLGLEDFREAVLQERTWELAFEGHHLFDLRRTAKVVATVPAAQAAGLTEDQAAFYAIPLREVDLNTKAK</sequence>
<protein>
    <submittedName>
        <fullName evidence="8">SusD family protein</fullName>
    </submittedName>
</protein>
<evidence type="ECO:0000256" key="1">
    <source>
        <dbReference type="ARBA" id="ARBA00004442"/>
    </source>
</evidence>
<proteinExistence type="inferred from homology"/>
<dbReference type="Pfam" id="PF07980">
    <property type="entry name" value="SusD_RagB"/>
    <property type="match status" value="1"/>
</dbReference>
<evidence type="ECO:0000313" key="9">
    <source>
        <dbReference type="Proteomes" id="UP000185728"/>
    </source>
</evidence>
<dbReference type="Pfam" id="PF14322">
    <property type="entry name" value="SusD-like_3"/>
    <property type="match status" value="1"/>
</dbReference>
<name>A0ABY1L195_9FLAO</name>
<comment type="caution">
    <text evidence="8">The sequence shown here is derived from an EMBL/GenBank/DDBJ whole genome shotgun (WGS) entry which is preliminary data.</text>
</comment>
<keyword evidence="9" id="KW-1185">Reference proteome</keyword>
<keyword evidence="3" id="KW-0732">Signal</keyword>
<gene>
    <name evidence="8" type="ORF">SAMN05421766_10928</name>
</gene>
<feature type="domain" description="SusD-like N-terminal" evidence="7">
    <location>
        <begin position="90"/>
        <end position="215"/>
    </location>
</feature>
<feature type="domain" description="RagB/SusD" evidence="6">
    <location>
        <begin position="340"/>
        <end position="462"/>
    </location>
</feature>
<evidence type="ECO:0000259" key="7">
    <source>
        <dbReference type="Pfam" id="PF14322"/>
    </source>
</evidence>
<dbReference type="PROSITE" id="PS51257">
    <property type="entry name" value="PROKAR_LIPOPROTEIN"/>
    <property type="match status" value="1"/>
</dbReference>
<dbReference type="InterPro" id="IPR033985">
    <property type="entry name" value="SusD-like_N"/>
</dbReference>
<evidence type="ECO:0000256" key="2">
    <source>
        <dbReference type="ARBA" id="ARBA00006275"/>
    </source>
</evidence>
<comment type="similarity">
    <text evidence="2">Belongs to the SusD family.</text>
</comment>
<keyword evidence="5" id="KW-0998">Cell outer membrane</keyword>
<dbReference type="InterPro" id="IPR012944">
    <property type="entry name" value="SusD_RagB_dom"/>
</dbReference>